<sequence length="75" mass="9023">MDNALIAYEVLYLKQKRDGVRGHFALKLDMNKAYDRVEWSFIEQVMRRMGFCDDWLHLVLECIWTVEYSVMFNAV</sequence>
<evidence type="ECO:0000313" key="1">
    <source>
        <dbReference type="EMBL" id="KAK5812411.1"/>
    </source>
</evidence>
<keyword evidence="2" id="KW-1185">Reference proteome</keyword>
<comment type="caution">
    <text evidence="1">The sequence shown here is derived from an EMBL/GenBank/DDBJ whole genome shotgun (WGS) entry which is preliminary data.</text>
</comment>
<organism evidence="1 2">
    <name type="scientific">Gossypium arboreum</name>
    <name type="common">Tree cotton</name>
    <name type="synonym">Gossypium nanking</name>
    <dbReference type="NCBI Taxonomy" id="29729"/>
    <lineage>
        <taxon>Eukaryota</taxon>
        <taxon>Viridiplantae</taxon>
        <taxon>Streptophyta</taxon>
        <taxon>Embryophyta</taxon>
        <taxon>Tracheophyta</taxon>
        <taxon>Spermatophyta</taxon>
        <taxon>Magnoliopsida</taxon>
        <taxon>eudicotyledons</taxon>
        <taxon>Gunneridae</taxon>
        <taxon>Pentapetalae</taxon>
        <taxon>rosids</taxon>
        <taxon>malvids</taxon>
        <taxon>Malvales</taxon>
        <taxon>Malvaceae</taxon>
        <taxon>Malvoideae</taxon>
        <taxon>Gossypium</taxon>
    </lineage>
</organism>
<dbReference type="Proteomes" id="UP001358586">
    <property type="component" value="Chromosome 8"/>
</dbReference>
<dbReference type="EMBL" id="JARKNE010000008">
    <property type="protein sequence ID" value="KAK5812411.1"/>
    <property type="molecule type" value="Genomic_DNA"/>
</dbReference>
<gene>
    <name evidence="1" type="ORF">PVK06_027841</name>
</gene>
<reference evidence="1 2" key="1">
    <citation type="submission" date="2023-03" db="EMBL/GenBank/DDBJ databases">
        <title>WGS of Gossypium arboreum.</title>
        <authorList>
            <person name="Yu D."/>
        </authorList>
    </citation>
    <scope>NUCLEOTIDE SEQUENCE [LARGE SCALE GENOMIC DNA]</scope>
    <source>
        <tissue evidence="1">Leaf</tissue>
    </source>
</reference>
<proteinExistence type="predicted"/>
<evidence type="ECO:0000313" key="2">
    <source>
        <dbReference type="Proteomes" id="UP001358586"/>
    </source>
</evidence>
<name>A0ABR0P453_GOSAR</name>
<evidence type="ECO:0008006" key="3">
    <source>
        <dbReference type="Google" id="ProtNLM"/>
    </source>
</evidence>
<protein>
    <recommendedName>
        <fullName evidence="3">Reverse transcriptase</fullName>
    </recommendedName>
</protein>
<accession>A0ABR0P453</accession>